<sequence>MINVFHRDKSYVVVSILEVEAKFYGCNSQNFLHKDKSYVVRETSKSYKYTEAVNTLSYCGQPKTWVEAKVFCEQKGGQNRYTTSTRDLDRSLQRTFWVDGTYWMFQPEIFGCKLVWCKDIENNSAAICQTICNATDYFALQGSTCLCSYNNFVNTSWLTPESKCNTVCPGNGTEQCGGSNSINVYHRVHGNLIQYQADSYPNLHCAMMNCSSTTEWTYMEHECHNNLTALCGSGVLVNEPATWLTAQSLCKNYGSLVGIHNMVSNCAVSNDIKREFWIGVYRNYVDLVLKDLIVQNPVFGCYSLRKESSNAKPTMTFYPIAICEKQNMFSFICELPPGYPTSDGCYLPPSTSTSTTTSGTQLIQEQDDDGLKIGLFIALGLVLLAAVIVILILIARKSFRSNPEQLRHNILLAALANVKLRRRDTDGNPESSTPQKAETSAASIEGGSKSPEYAVVNKPGRRQSAPASSCKVYSKPVTSLSKEYKESVPVSNNGYDKMRLDNPIVESENPQENENQVPITSILKLGDSLSSDTMSPRHASIQDEEYNRNNGRYVYDSRLLSIPKKVIPVPPPVVKYPPEYTSDSYEHIGTTLL</sequence>
<keyword evidence="2" id="KW-1133">Transmembrane helix</keyword>
<keyword evidence="5" id="KW-1185">Reference proteome</keyword>
<dbReference type="AlphaFoldDB" id="A0A8S3PYG0"/>
<gene>
    <name evidence="4" type="ORF">MEDL_3937</name>
</gene>
<evidence type="ECO:0000313" key="5">
    <source>
        <dbReference type="Proteomes" id="UP000683360"/>
    </source>
</evidence>
<reference evidence="4" key="1">
    <citation type="submission" date="2021-03" db="EMBL/GenBank/DDBJ databases">
        <authorList>
            <person name="Bekaert M."/>
        </authorList>
    </citation>
    <scope>NUCLEOTIDE SEQUENCE</scope>
</reference>
<feature type="region of interest" description="Disordered" evidence="1">
    <location>
        <begin position="423"/>
        <end position="469"/>
    </location>
</feature>
<protein>
    <recommendedName>
        <fullName evidence="3">WSC domain-containing protein</fullName>
    </recommendedName>
</protein>
<name>A0A8S3PYG0_MYTED</name>
<dbReference type="SUPFAM" id="SSF56436">
    <property type="entry name" value="C-type lectin-like"/>
    <property type="match status" value="1"/>
</dbReference>
<evidence type="ECO:0000259" key="3">
    <source>
        <dbReference type="PROSITE" id="PS51212"/>
    </source>
</evidence>
<feature type="transmembrane region" description="Helical" evidence="2">
    <location>
        <begin position="373"/>
        <end position="395"/>
    </location>
</feature>
<evidence type="ECO:0000256" key="2">
    <source>
        <dbReference type="SAM" id="Phobius"/>
    </source>
</evidence>
<dbReference type="PROSITE" id="PS51212">
    <property type="entry name" value="WSC"/>
    <property type="match status" value="1"/>
</dbReference>
<dbReference type="InterPro" id="IPR016187">
    <property type="entry name" value="CTDL_fold"/>
</dbReference>
<dbReference type="SMART" id="SM00321">
    <property type="entry name" value="WSC"/>
    <property type="match status" value="1"/>
</dbReference>
<feature type="domain" description="WSC" evidence="3">
    <location>
        <begin position="99"/>
        <end position="188"/>
    </location>
</feature>
<accession>A0A8S3PYG0</accession>
<feature type="compositionally biased region" description="Polar residues" evidence="1">
    <location>
        <begin position="428"/>
        <end position="442"/>
    </location>
</feature>
<proteinExistence type="predicted"/>
<keyword evidence="2" id="KW-0472">Membrane</keyword>
<evidence type="ECO:0000256" key="1">
    <source>
        <dbReference type="SAM" id="MobiDB-lite"/>
    </source>
</evidence>
<organism evidence="4 5">
    <name type="scientific">Mytilus edulis</name>
    <name type="common">Blue mussel</name>
    <dbReference type="NCBI Taxonomy" id="6550"/>
    <lineage>
        <taxon>Eukaryota</taxon>
        <taxon>Metazoa</taxon>
        <taxon>Spiralia</taxon>
        <taxon>Lophotrochozoa</taxon>
        <taxon>Mollusca</taxon>
        <taxon>Bivalvia</taxon>
        <taxon>Autobranchia</taxon>
        <taxon>Pteriomorphia</taxon>
        <taxon>Mytilida</taxon>
        <taxon>Mytiloidea</taxon>
        <taxon>Mytilidae</taxon>
        <taxon>Mytilinae</taxon>
        <taxon>Mytilus</taxon>
    </lineage>
</organism>
<keyword evidence="2" id="KW-0812">Transmembrane</keyword>
<dbReference type="EMBL" id="CAJPWZ010000247">
    <property type="protein sequence ID" value="CAG2188525.1"/>
    <property type="molecule type" value="Genomic_DNA"/>
</dbReference>
<dbReference type="OrthoDB" id="6110553at2759"/>
<dbReference type="InterPro" id="IPR002889">
    <property type="entry name" value="WSC_carb-bd"/>
</dbReference>
<evidence type="ECO:0000313" key="4">
    <source>
        <dbReference type="EMBL" id="CAG2188525.1"/>
    </source>
</evidence>
<dbReference type="Proteomes" id="UP000683360">
    <property type="component" value="Unassembled WGS sequence"/>
</dbReference>
<comment type="caution">
    <text evidence="4">The sequence shown here is derived from an EMBL/GenBank/DDBJ whole genome shotgun (WGS) entry which is preliminary data.</text>
</comment>